<feature type="compositionally biased region" description="Low complexity" evidence="1">
    <location>
        <begin position="303"/>
        <end position="313"/>
    </location>
</feature>
<dbReference type="Proteomes" id="UP001498398">
    <property type="component" value="Unassembled WGS sequence"/>
</dbReference>
<evidence type="ECO:0000313" key="3">
    <source>
        <dbReference type="Proteomes" id="UP001498398"/>
    </source>
</evidence>
<evidence type="ECO:0000313" key="2">
    <source>
        <dbReference type="EMBL" id="KAK7466994.1"/>
    </source>
</evidence>
<sequence>MLRSFTEPALVSTTPPSLLFQTFYDSKTPLPLENIDTANQIQDPFAIYFLQHALGSKKWDIFSTSPAIKPRRGMKNDTIVDSLLKVEIMKEVLRSYSPDFSNNARYFTHVWPGSPSGTVSLNCATVLTLSGWSISQFSAWSRRSSAVAILCHYDTRLRDIANAMETRLRAFASSSYVIASALGLDHIFDFITDTDITYLSMTAKSLDVVIEQVRQRAHVGILQFLVGKSSTLEDFLSQKAIVQAEFLSNTGLLQDVLIAFSPIDVNVSQRVLKSAHTPTVSSQASPSLPFTPSTEEDAGNGYSRSKPSSSSFSLRMTRSQPEPLRLSFTRPQGVRR</sequence>
<keyword evidence="3" id="KW-1185">Reference proteome</keyword>
<gene>
    <name evidence="2" type="ORF">VKT23_004057</name>
</gene>
<dbReference type="EMBL" id="JBANRG010000004">
    <property type="protein sequence ID" value="KAK7466994.1"/>
    <property type="molecule type" value="Genomic_DNA"/>
</dbReference>
<name>A0ABR1JSZ7_9AGAR</name>
<reference evidence="2 3" key="1">
    <citation type="submission" date="2024-01" db="EMBL/GenBank/DDBJ databases">
        <title>A draft genome for the cacao thread blight pathogen Marasmiellus scandens.</title>
        <authorList>
            <person name="Baruah I.K."/>
            <person name="Leung J."/>
            <person name="Bukari Y."/>
            <person name="Amoako-Attah I."/>
            <person name="Meinhardt L.W."/>
            <person name="Bailey B.A."/>
            <person name="Cohen S.P."/>
        </authorList>
    </citation>
    <scope>NUCLEOTIDE SEQUENCE [LARGE SCALE GENOMIC DNA]</scope>
    <source>
        <strain evidence="2 3">GH-19</strain>
    </source>
</reference>
<organism evidence="2 3">
    <name type="scientific">Marasmiellus scandens</name>
    <dbReference type="NCBI Taxonomy" id="2682957"/>
    <lineage>
        <taxon>Eukaryota</taxon>
        <taxon>Fungi</taxon>
        <taxon>Dikarya</taxon>
        <taxon>Basidiomycota</taxon>
        <taxon>Agaricomycotina</taxon>
        <taxon>Agaricomycetes</taxon>
        <taxon>Agaricomycetidae</taxon>
        <taxon>Agaricales</taxon>
        <taxon>Marasmiineae</taxon>
        <taxon>Omphalotaceae</taxon>
        <taxon>Marasmiellus</taxon>
    </lineage>
</organism>
<protein>
    <submittedName>
        <fullName evidence="2">Uncharacterized protein</fullName>
    </submittedName>
</protein>
<proteinExistence type="predicted"/>
<comment type="caution">
    <text evidence="2">The sequence shown here is derived from an EMBL/GenBank/DDBJ whole genome shotgun (WGS) entry which is preliminary data.</text>
</comment>
<feature type="region of interest" description="Disordered" evidence="1">
    <location>
        <begin position="276"/>
        <end position="336"/>
    </location>
</feature>
<feature type="compositionally biased region" description="Polar residues" evidence="1">
    <location>
        <begin position="276"/>
        <end position="293"/>
    </location>
</feature>
<evidence type="ECO:0000256" key="1">
    <source>
        <dbReference type="SAM" id="MobiDB-lite"/>
    </source>
</evidence>
<accession>A0ABR1JSZ7</accession>